<evidence type="ECO:0000313" key="1">
    <source>
        <dbReference type="EMBL" id="CAL0305411.1"/>
    </source>
</evidence>
<evidence type="ECO:0000313" key="2">
    <source>
        <dbReference type="Proteomes" id="UP001497480"/>
    </source>
</evidence>
<sequence length="54" mass="5943">MALDDALWCNFFKERWGGDDAAFHAPVGSKSWKDVFEVQNPCDGGIGITPCHDS</sequence>
<reference evidence="1 2" key="1">
    <citation type="submission" date="2024-03" db="EMBL/GenBank/DDBJ databases">
        <authorList>
            <person name="Martinez-Hernandez J."/>
        </authorList>
    </citation>
    <scope>NUCLEOTIDE SEQUENCE [LARGE SCALE GENOMIC DNA]</scope>
</reference>
<comment type="caution">
    <text evidence="1">The sequence shown here is derived from an EMBL/GenBank/DDBJ whole genome shotgun (WGS) entry which is preliminary data.</text>
</comment>
<accession>A0AAV1W8W2</accession>
<organism evidence="1 2">
    <name type="scientific">Lupinus luteus</name>
    <name type="common">European yellow lupine</name>
    <dbReference type="NCBI Taxonomy" id="3873"/>
    <lineage>
        <taxon>Eukaryota</taxon>
        <taxon>Viridiplantae</taxon>
        <taxon>Streptophyta</taxon>
        <taxon>Embryophyta</taxon>
        <taxon>Tracheophyta</taxon>
        <taxon>Spermatophyta</taxon>
        <taxon>Magnoliopsida</taxon>
        <taxon>eudicotyledons</taxon>
        <taxon>Gunneridae</taxon>
        <taxon>Pentapetalae</taxon>
        <taxon>rosids</taxon>
        <taxon>fabids</taxon>
        <taxon>Fabales</taxon>
        <taxon>Fabaceae</taxon>
        <taxon>Papilionoideae</taxon>
        <taxon>50 kb inversion clade</taxon>
        <taxon>genistoids sensu lato</taxon>
        <taxon>core genistoids</taxon>
        <taxon>Genisteae</taxon>
        <taxon>Lupinus</taxon>
    </lineage>
</organism>
<dbReference type="Proteomes" id="UP001497480">
    <property type="component" value="Unassembled WGS sequence"/>
</dbReference>
<protein>
    <submittedName>
        <fullName evidence="1">Uncharacterized protein</fullName>
    </submittedName>
</protein>
<keyword evidence="2" id="KW-1185">Reference proteome</keyword>
<gene>
    <name evidence="1" type="ORF">LLUT_LOCUS6471</name>
</gene>
<proteinExistence type="predicted"/>
<dbReference type="AlphaFoldDB" id="A0AAV1W8W2"/>
<dbReference type="EMBL" id="CAXHTB010000004">
    <property type="protein sequence ID" value="CAL0305411.1"/>
    <property type="molecule type" value="Genomic_DNA"/>
</dbReference>
<name>A0AAV1W8W2_LUPLU</name>